<dbReference type="PANTHER" id="PTHR10357">
    <property type="entry name" value="ALPHA-AMYLASE FAMILY MEMBER"/>
    <property type="match status" value="1"/>
</dbReference>
<dbReference type="SUPFAM" id="SSF51011">
    <property type="entry name" value="Glycosyl hydrolase domain"/>
    <property type="match status" value="1"/>
</dbReference>
<dbReference type="Pfam" id="PF00128">
    <property type="entry name" value="Alpha-amylase"/>
    <property type="match status" value="1"/>
</dbReference>
<dbReference type="SUPFAM" id="SSF51445">
    <property type="entry name" value="(Trans)glycosidases"/>
    <property type="match status" value="1"/>
</dbReference>
<evidence type="ECO:0000259" key="4">
    <source>
        <dbReference type="SMART" id="SM00642"/>
    </source>
</evidence>
<dbReference type="CDD" id="cd11316">
    <property type="entry name" value="AmyAc_bac2_AmyA"/>
    <property type="match status" value="1"/>
</dbReference>
<dbReference type="Proteomes" id="UP001302349">
    <property type="component" value="Chromosome"/>
</dbReference>
<dbReference type="InterPro" id="IPR006047">
    <property type="entry name" value="GH13_cat_dom"/>
</dbReference>
<evidence type="ECO:0000256" key="2">
    <source>
        <dbReference type="RuleBase" id="RU003615"/>
    </source>
</evidence>
<dbReference type="PANTHER" id="PTHR10357:SF179">
    <property type="entry name" value="NEUTRAL AND BASIC AMINO ACID TRANSPORT PROTEIN RBAT"/>
    <property type="match status" value="1"/>
</dbReference>
<comment type="similarity">
    <text evidence="1 2">Belongs to the glycosyl hydrolase 13 family.</text>
</comment>
<keyword evidence="3" id="KW-0119">Carbohydrate metabolism</keyword>
<feature type="domain" description="Glycosyl hydrolase family 13 catalytic" evidence="4">
    <location>
        <begin position="10"/>
        <end position="403"/>
    </location>
</feature>
<dbReference type="EC" id="3.2.1.1" evidence="3"/>
<dbReference type="RefSeq" id="WP_317490247.1">
    <property type="nucleotide sequence ID" value="NZ_CP136051.1"/>
</dbReference>
<dbReference type="Gene3D" id="3.20.20.80">
    <property type="entry name" value="Glycosidases"/>
    <property type="match status" value="1"/>
</dbReference>
<keyword evidence="6" id="KW-1185">Reference proteome</keyword>
<dbReference type="EMBL" id="CP136051">
    <property type="protein sequence ID" value="WOK07573.1"/>
    <property type="molecule type" value="Genomic_DNA"/>
</dbReference>
<gene>
    <name evidence="5" type="ORF">RT717_02920</name>
</gene>
<evidence type="ECO:0000256" key="3">
    <source>
        <dbReference type="RuleBase" id="RU361134"/>
    </source>
</evidence>
<dbReference type="GO" id="GO:0016787">
    <property type="term" value="F:hydrolase activity"/>
    <property type="evidence" value="ECO:0007669"/>
    <property type="project" value="UniProtKB-KW"/>
</dbReference>
<keyword evidence="3 5" id="KW-0378">Hydrolase</keyword>
<sequence length="503" mass="56770">MSYTQAIFYEIFVQSFADSNGDGIGDINGMTAKLDYLQELGITAVWLMPICPSPSYHKYDVTNYYSVHPDYGTLDDFKNFVHHAHARGIKVIIDFVINHTSSQHPWFLNARTGIHAKYRDYYIWADKEHVAEQIAKKETSANSDNIRQWHRVGTKESTAQYYYGFFNSDMPDLNHDNPAVRNEVYAIGKFWLSEVGVDGFRMDAAKHIFPDDRAADTHAFWKAFRAQMQSVKPDAYLIGEVWSDARSASPYAAGFSSLFNFDLAQSILESVDKRQQKAAAVVGNSYKISEGQRLVDIINESAPWFKAHNEHFAEASFLSNHDQNRTASALGGKADKIKLAACILFTLPGIPFIYYGEELGMLGIKPDEHIREPMLWDEIERDTYRTRWTTPRYSTDETVVPATQQMTDSNSMYSLYKQLIALKKTALFSLGAIESLPLTGGNILAFSRRLGEMHALVYHNLSAKKTSITIPVGYREAFVRGKVKISDDVLTLGARASLVLTTP</sequence>
<dbReference type="InterPro" id="IPR045857">
    <property type="entry name" value="O16G_dom_2"/>
</dbReference>
<accession>A0ABZ0IRA0</accession>
<dbReference type="Gene3D" id="3.90.400.10">
    <property type="entry name" value="Oligo-1,6-glucosidase, Domain 2"/>
    <property type="match status" value="1"/>
</dbReference>
<evidence type="ECO:0000256" key="1">
    <source>
        <dbReference type="ARBA" id="ARBA00008061"/>
    </source>
</evidence>
<reference evidence="5 6" key="1">
    <citation type="journal article" date="2023" name="Microbiol. Resour. Announc.">
        <title>Complete Genome Sequence of Imperialibacter roseus strain P4T.</title>
        <authorList>
            <person name="Tizabi D.R."/>
            <person name="Bachvaroff T."/>
            <person name="Hill R.T."/>
        </authorList>
    </citation>
    <scope>NUCLEOTIDE SEQUENCE [LARGE SCALE GENOMIC DNA]</scope>
    <source>
        <strain evidence="5 6">P4T</strain>
    </source>
</reference>
<proteinExistence type="inferred from homology"/>
<name>A0ABZ0IRA0_9BACT</name>
<dbReference type="SMART" id="SM00642">
    <property type="entry name" value="Aamy"/>
    <property type="match status" value="1"/>
</dbReference>
<keyword evidence="3" id="KW-0326">Glycosidase</keyword>
<evidence type="ECO:0000313" key="6">
    <source>
        <dbReference type="Proteomes" id="UP001302349"/>
    </source>
</evidence>
<dbReference type="InterPro" id="IPR006046">
    <property type="entry name" value="Alpha_amylase"/>
</dbReference>
<dbReference type="InterPro" id="IPR017853">
    <property type="entry name" value="GH"/>
</dbReference>
<organism evidence="5 6">
    <name type="scientific">Imperialibacter roseus</name>
    <dbReference type="NCBI Taxonomy" id="1324217"/>
    <lineage>
        <taxon>Bacteria</taxon>
        <taxon>Pseudomonadati</taxon>
        <taxon>Bacteroidota</taxon>
        <taxon>Cytophagia</taxon>
        <taxon>Cytophagales</taxon>
        <taxon>Flammeovirgaceae</taxon>
        <taxon>Imperialibacter</taxon>
    </lineage>
</organism>
<dbReference type="PRINTS" id="PR00110">
    <property type="entry name" value="ALPHAAMYLASE"/>
</dbReference>
<protein>
    <recommendedName>
        <fullName evidence="3">Alpha-amylase</fullName>
        <ecNumber evidence="3">3.2.1.1</ecNumber>
    </recommendedName>
</protein>
<comment type="catalytic activity">
    <reaction evidence="3">
        <text>Endohydrolysis of (1-&gt;4)-alpha-D-glucosidic linkages in polysaccharides containing three or more (1-&gt;4)-alpha-linked D-glucose units.</text>
        <dbReference type="EC" id="3.2.1.1"/>
    </reaction>
</comment>
<evidence type="ECO:0000313" key="5">
    <source>
        <dbReference type="EMBL" id="WOK07573.1"/>
    </source>
</evidence>